<evidence type="ECO:0000313" key="2">
    <source>
        <dbReference type="EMBL" id="GAO52117.1"/>
    </source>
</evidence>
<dbReference type="AlphaFoldDB" id="A0A0E9NQG3"/>
<gene>
    <name evidence="2" type="ORF">G7K_6203-t1</name>
</gene>
<name>A0A0E9NQG3_SAICN</name>
<reference evidence="2 3" key="2">
    <citation type="journal article" date="2014" name="J. Gen. Appl. Microbiol.">
        <title>The early diverging ascomycetous budding yeast Saitoella complicata has three histone deacetylases belonging to the Clr6, Hos2, and Rpd3 lineages.</title>
        <authorList>
            <person name="Nishida H."/>
            <person name="Matsumoto T."/>
            <person name="Kondo S."/>
            <person name="Hamamoto M."/>
            <person name="Yoshikawa H."/>
        </authorList>
    </citation>
    <scope>NUCLEOTIDE SEQUENCE [LARGE SCALE GENOMIC DNA]</scope>
    <source>
        <strain evidence="2 3">NRRL Y-17804</strain>
    </source>
</reference>
<comment type="caution">
    <text evidence="2">The sequence shown here is derived from an EMBL/GenBank/DDBJ whole genome shotgun (WGS) entry which is preliminary data.</text>
</comment>
<reference evidence="2 3" key="1">
    <citation type="journal article" date="2011" name="J. Gen. Appl. Microbiol.">
        <title>Draft genome sequencing of the enigmatic yeast Saitoella complicata.</title>
        <authorList>
            <person name="Nishida H."/>
            <person name="Hamamoto M."/>
            <person name="Sugiyama J."/>
        </authorList>
    </citation>
    <scope>NUCLEOTIDE SEQUENCE [LARGE SCALE GENOMIC DNA]</scope>
    <source>
        <strain evidence="2 3">NRRL Y-17804</strain>
    </source>
</reference>
<organism evidence="2 3">
    <name type="scientific">Saitoella complicata (strain BCRC 22490 / CBS 7301 / JCM 7358 / NBRC 10748 / NRRL Y-17804)</name>
    <dbReference type="NCBI Taxonomy" id="698492"/>
    <lineage>
        <taxon>Eukaryota</taxon>
        <taxon>Fungi</taxon>
        <taxon>Dikarya</taxon>
        <taxon>Ascomycota</taxon>
        <taxon>Taphrinomycotina</taxon>
        <taxon>Taphrinomycotina incertae sedis</taxon>
        <taxon>Saitoella</taxon>
    </lineage>
</organism>
<accession>A0A0E9NQG3</accession>
<keyword evidence="3" id="KW-1185">Reference proteome</keyword>
<dbReference type="EMBL" id="BACD03000060">
    <property type="protein sequence ID" value="GAO52117.1"/>
    <property type="molecule type" value="Genomic_DNA"/>
</dbReference>
<evidence type="ECO:0000256" key="1">
    <source>
        <dbReference type="SAM" id="MobiDB-lite"/>
    </source>
</evidence>
<reference evidence="2 3" key="3">
    <citation type="journal article" date="2015" name="Genome Announc.">
        <title>Draft Genome Sequence of the Archiascomycetous Yeast Saitoella complicata.</title>
        <authorList>
            <person name="Yamauchi K."/>
            <person name="Kondo S."/>
            <person name="Hamamoto M."/>
            <person name="Takahashi Y."/>
            <person name="Ogura Y."/>
            <person name="Hayashi T."/>
            <person name="Nishida H."/>
        </authorList>
    </citation>
    <scope>NUCLEOTIDE SEQUENCE [LARGE SCALE GENOMIC DNA]</scope>
    <source>
        <strain evidence="2 3">NRRL Y-17804</strain>
    </source>
</reference>
<dbReference type="Proteomes" id="UP000033140">
    <property type="component" value="Unassembled WGS sequence"/>
</dbReference>
<protein>
    <submittedName>
        <fullName evidence="2">Uncharacterized protein</fullName>
    </submittedName>
</protein>
<proteinExistence type="predicted"/>
<sequence>MIRAQHKPEIAQKRKLGPGCVQEGDAGVHFMVLPDVLVLTSSTSSHLDSTGSWVHGSRPLLRPSPSAETLPIPFNSTLAPPAATVQGPLCLNMLRESSMPAGLPPGDRGGDPVAMNGTGTGEMTVKGSLKDRRRRRDG</sequence>
<feature type="region of interest" description="Disordered" evidence="1">
    <location>
        <begin position="96"/>
        <end position="138"/>
    </location>
</feature>
<evidence type="ECO:0000313" key="3">
    <source>
        <dbReference type="Proteomes" id="UP000033140"/>
    </source>
</evidence>